<gene>
    <name evidence="1" type="ORF">L6164_020508</name>
</gene>
<proteinExistence type="predicted"/>
<keyword evidence="2" id="KW-1185">Reference proteome</keyword>
<protein>
    <submittedName>
        <fullName evidence="1">Uncharacterized protein</fullName>
    </submittedName>
</protein>
<organism evidence="1 2">
    <name type="scientific">Bauhinia variegata</name>
    <name type="common">Purple orchid tree</name>
    <name type="synonym">Phanera variegata</name>
    <dbReference type="NCBI Taxonomy" id="167791"/>
    <lineage>
        <taxon>Eukaryota</taxon>
        <taxon>Viridiplantae</taxon>
        <taxon>Streptophyta</taxon>
        <taxon>Embryophyta</taxon>
        <taxon>Tracheophyta</taxon>
        <taxon>Spermatophyta</taxon>
        <taxon>Magnoliopsida</taxon>
        <taxon>eudicotyledons</taxon>
        <taxon>Gunneridae</taxon>
        <taxon>Pentapetalae</taxon>
        <taxon>rosids</taxon>
        <taxon>fabids</taxon>
        <taxon>Fabales</taxon>
        <taxon>Fabaceae</taxon>
        <taxon>Cercidoideae</taxon>
        <taxon>Cercideae</taxon>
        <taxon>Bauhiniinae</taxon>
        <taxon>Bauhinia</taxon>
    </lineage>
</organism>
<name>A0ACB9MYR3_BAUVA</name>
<dbReference type="EMBL" id="CM039433">
    <property type="protein sequence ID" value="KAI4328126.1"/>
    <property type="molecule type" value="Genomic_DNA"/>
</dbReference>
<sequence>METGSESLGRIQTLRNDKRNGSVPVNAKVEPFVARTDHNPRELRSWAKRTGFVSDYSGEAGSSASEKYDSVGFELERGLLDQRGGGSSPKIEIDPVLGRTRPNRGNEIEPAAGPTHGSIRHQNNGGFSLRDGTVGSENQERRNGNEQVLGSKDEKSNGFKGNGNANGIVNGDSNGRGIAAVAPVPEQRKEDDIPERDVKVNVYPEGEEPADGDWQRPSQLNCGLRENPGFVFLIYYGLQHYLSLAGSLVLIPLIMVPALGGTDKDTATLISTMLFLSGITTILHCYFGTRLPLVQGSSFVYLAPALVIANAQEYRNLTEHKFRHIMRELQGAIIVGSIFQFILGFSGLMSLLLRLINPIVVAPTVAAVGLAFFSYGFPQAGTCMEISVPLIALVLIFTLYLRGISILGRHIFRIYAVPLSITIIWIYASFLTAGGAYNFHGCSPNIPSSNILTDACRKHAYTMKYCRTDVSNALATAAWIRIPYPLQWGIPIFHFRTSIIMIIVTLVASVDSVGTYHTASLRVNLRPPTSGVVSRGIALEGFCSILAGLWGSGTGSTTLTENVHTIDITKVASRRAVELGAAFLILFSFVGKVGALLASIPLALAASVLCFMWALIVALGLLNLQYGQSTSFRNITIVGVSLFLGFSIPAYFQQYQPVSSLILPSYLVPYAAASSGPFHVGIEALDFAINGLMSLNMVVTFLLAFILDNTVPGSREERGVYVWSSSQDLAANPSEVSEYSLPSKVARCCCWAKCLGV</sequence>
<dbReference type="Proteomes" id="UP000828941">
    <property type="component" value="Chromosome 8"/>
</dbReference>
<accession>A0ACB9MYR3</accession>
<evidence type="ECO:0000313" key="2">
    <source>
        <dbReference type="Proteomes" id="UP000828941"/>
    </source>
</evidence>
<evidence type="ECO:0000313" key="1">
    <source>
        <dbReference type="EMBL" id="KAI4328126.1"/>
    </source>
</evidence>
<reference evidence="1 2" key="1">
    <citation type="journal article" date="2022" name="DNA Res.">
        <title>Chromosomal-level genome assembly of the orchid tree Bauhinia variegata (Leguminosae; Cercidoideae) supports the allotetraploid origin hypothesis of Bauhinia.</title>
        <authorList>
            <person name="Zhong Y."/>
            <person name="Chen Y."/>
            <person name="Zheng D."/>
            <person name="Pang J."/>
            <person name="Liu Y."/>
            <person name="Luo S."/>
            <person name="Meng S."/>
            <person name="Qian L."/>
            <person name="Wei D."/>
            <person name="Dai S."/>
            <person name="Zhou R."/>
        </authorList>
    </citation>
    <scope>NUCLEOTIDE SEQUENCE [LARGE SCALE GENOMIC DNA]</scope>
    <source>
        <strain evidence="1">BV-YZ2020</strain>
    </source>
</reference>
<comment type="caution">
    <text evidence="1">The sequence shown here is derived from an EMBL/GenBank/DDBJ whole genome shotgun (WGS) entry which is preliminary data.</text>
</comment>